<sequence>MIGNFGFHPCSHGDFLGTILGIWITIEKKKGELRFLLFQNLLTSSQQHWTRKKGELRFLLFQNLLTSLQQHWTSSNLIIKKKDWNLWIDAGKNVVMRENIEAVVRRVMMIEKAKVLGEMALKAIKEGGSSHKNLTVLIEELEQLRDQRAKDD</sequence>
<dbReference type="EMBL" id="SDRB02012176">
    <property type="protein sequence ID" value="THF98554.1"/>
    <property type="molecule type" value="Genomic_DNA"/>
</dbReference>
<dbReference type="AlphaFoldDB" id="A0A4S4D7Z0"/>
<dbReference type="STRING" id="542762.A0A4S4D7Z0"/>
<comment type="caution">
    <text evidence="1">The sequence shown here is derived from an EMBL/GenBank/DDBJ whole genome shotgun (WGS) entry which is preliminary data.</text>
</comment>
<organism evidence="1 2">
    <name type="scientific">Camellia sinensis var. sinensis</name>
    <name type="common">China tea</name>
    <dbReference type="NCBI Taxonomy" id="542762"/>
    <lineage>
        <taxon>Eukaryota</taxon>
        <taxon>Viridiplantae</taxon>
        <taxon>Streptophyta</taxon>
        <taxon>Embryophyta</taxon>
        <taxon>Tracheophyta</taxon>
        <taxon>Spermatophyta</taxon>
        <taxon>Magnoliopsida</taxon>
        <taxon>eudicotyledons</taxon>
        <taxon>Gunneridae</taxon>
        <taxon>Pentapetalae</taxon>
        <taxon>asterids</taxon>
        <taxon>Ericales</taxon>
        <taxon>Theaceae</taxon>
        <taxon>Camellia</taxon>
    </lineage>
</organism>
<dbReference type="Proteomes" id="UP000306102">
    <property type="component" value="Unassembled WGS sequence"/>
</dbReference>
<reference evidence="1 2" key="1">
    <citation type="journal article" date="2018" name="Proc. Natl. Acad. Sci. U.S.A.">
        <title>Draft genome sequence of Camellia sinensis var. sinensis provides insights into the evolution of the tea genome and tea quality.</title>
        <authorList>
            <person name="Wei C."/>
            <person name="Yang H."/>
            <person name="Wang S."/>
            <person name="Zhao J."/>
            <person name="Liu C."/>
            <person name="Gao L."/>
            <person name="Xia E."/>
            <person name="Lu Y."/>
            <person name="Tai Y."/>
            <person name="She G."/>
            <person name="Sun J."/>
            <person name="Cao H."/>
            <person name="Tong W."/>
            <person name="Gao Q."/>
            <person name="Li Y."/>
            <person name="Deng W."/>
            <person name="Jiang X."/>
            <person name="Wang W."/>
            <person name="Chen Q."/>
            <person name="Zhang S."/>
            <person name="Li H."/>
            <person name="Wu J."/>
            <person name="Wang P."/>
            <person name="Li P."/>
            <person name="Shi C."/>
            <person name="Zheng F."/>
            <person name="Jian J."/>
            <person name="Huang B."/>
            <person name="Shan D."/>
            <person name="Shi M."/>
            <person name="Fang C."/>
            <person name="Yue Y."/>
            <person name="Li F."/>
            <person name="Li D."/>
            <person name="Wei S."/>
            <person name="Han B."/>
            <person name="Jiang C."/>
            <person name="Yin Y."/>
            <person name="Xia T."/>
            <person name="Zhang Z."/>
            <person name="Bennetzen J.L."/>
            <person name="Zhao S."/>
            <person name="Wan X."/>
        </authorList>
    </citation>
    <scope>NUCLEOTIDE SEQUENCE [LARGE SCALE GENOMIC DNA]</scope>
    <source>
        <strain evidence="2">cv. Shuchazao</strain>
        <tissue evidence="1">Leaf</tissue>
    </source>
</reference>
<name>A0A4S4D7Z0_CAMSN</name>
<accession>A0A4S4D7Z0</accession>
<protein>
    <submittedName>
        <fullName evidence="1">Uncharacterized protein</fullName>
    </submittedName>
</protein>
<gene>
    <name evidence="1" type="ORF">TEA_020097</name>
</gene>
<keyword evidence="2" id="KW-1185">Reference proteome</keyword>
<dbReference type="SUPFAM" id="SSF53756">
    <property type="entry name" value="UDP-Glycosyltransferase/glycogen phosphorylase"/>
    <property type="match status" value="1"/>
</dbReference>
<evidence type="ECO:0000313" key="1">
    <source>
        <dbReference type="EMBL" id="THF98554.1"/>
    </source>
</evidence>
<proteinExistence type="predicted"/>
<evidence type="ECO:0000313" key="2">
    <source>
        <dbReference type="Proteomes" id="UP000306102"/>
    </source>
</evidence>